<sequence length="417" mass="44902">MTEPAAPPSPTGPLVGLRVLDLSRVLAGPWCTQVLGDLGAEVIKVEQPGQGDDTRRWGPPFLDDGSRDSAYYLCANRNKRSVAINLSAPEGAALIRRMVLNADVVVENFRVGGLARYGLDYPSLRALKPDLVYCSITGFGQDGPYKDVGGYDFLIQGLSGLMSVTGLPDGVPGGGPMKVGLPVSDLFTGLYATISILAALRHRDQTGEGQHIDLALLDTQVSLLTNQASNWLNGGMAPRRLGNAHPNTVPYQDFRCADGEVLVALGNDRQFRTFTRLIERPELADDPRFSTSADRSVNRAELIPEMNAAIARWKAEDLIGAMEQAGLPGGKVNEIPEALDHPQIRARGLVQEIARRDGTPVKFLGFPARLSATPADYRHAPPRSGEDTAAVLEDELGLTKHELERLLTAGIIAETLS</sequence>
<accession>A0A7X1KAM0</accession>
<dbReference type="Proteomes" id="UP000520156">
    <property type="component" value="Unassembled WGS sequence"/>
</dbReference>
<dbReference type="InterPro" id="IPR023606">
    <property type="entry name" value="CoA-Trfase_III_dom_1_sf"/>
</dbReference>
<protein>
    <submittedName>
        <fullName evidence="2">CoA transferase</fullName>
    </submittedName>
</protein>
<dbReference type="Gene3D" id="3.30.1540.10">
    <property type="entry name" value="formyl-coa transferase, domain 3"/>
    <property type="match status" value="1"/>
</dbReference>
<dbReference type="InterPro" id="IPR050483">
    <property type="entry name" value="CoA-transferase_III_domain"/>
</dbReference>
<dbReference type="Pfam" id="PF02515">
    <property type="entry name" value="CoA_transf_3"/>
    <property type="match status" value="1"/>
</dbReference>
<dbReference type="AlphaFoldDB" id="A0A7X1KAM0"/>
<reference evidence="2 3" key="1">
    <citation type="submission" date="2020-08" db="EMBL/GenBank/DDBJ databases">
        <title>The genome sequence of Novosphingobium flavum 4Y4.</title>
        <authorList>
            <person name="Liu Y."/>
        </authorList>
    </citation>
    <scope>NUCLEOTIDE SEQUENCE [LARGE SCALE GENOMIC DNA]</scope>
    <source>
        <strain evidence="2 3">4Y4</strain>
    </source>
</reference>
<comment type="caution">
    <text evidence="2">The sequence shown here is derived from an EMBL/GenBank/DDBJ whole genome shotgun (WGS) entry which is preliminary data.</text>
</comment>
<dbReference type="Gene3D" id="3.40.50.10540">
    <property type="entry name" value="Crotonobetainyl-coa:carnitine coa-transferase, domain 1"/>
    <property type="match status" value="1"/>
</dbReference>
<dbReference type="EMBL" id="JACLAU010000001">
    <property type="protein sequence ID" value="MBC2650346.1"/>
    <property type="molecule type" value="Genomic_DNA"/>
</dbReference>
<dbReference type="InterPro" id="IPR044855">
    <property type="entry name" value="CoA-Trfase_III_dom3_sf"/>
</dbReference>
<evidence type="ECO:0000256" key="1">
    <source>
        <dbReference type="ARBA" id="ARBA00022679"/>
    </source>
</evidence>
<keyword evidence="1 2" id="KW-0808">Transferase</keyword>
<organism evidence="2 3">
    <name type="scientific">Novosphingobium aerophilum</name>
    <dbReference type="NCBI Taxonomy" id="2839843"/>
    <lineage>
        <taxon>Bacteria</taxon>
        <taxon>Pseudomonadati</taxon>
        <taxon>Pseudomonadota</taxon>
        <taxon>Alphaproteobacteria</taxon>
        <taxon>Sphingomonadales</taxon>
        <taxon>Sphingomonadaceae</taxon>
        <taxon>Novosphingobium</taxon>
    </lineage>
</organism>
<dbReference type="InterPro" id="IPR003673">
    <property type="entry name" value="CoA-Trfase_fam_III"/>
</dbReference>
<dbReference type="RefSeq" id="WP_185681746.1">
    <property type="nucleotide sequence ID" value="NZ_JACLAU010000001.1"/>
</dbReference>
<dbReference type="SUPFAM" id="SSF89796">
    <property type="entry name" value="CoA-transferase family III (CaiB/BaiF)"/>
    <property type="match status" value="1"/>
</dbReference>
<dbReference type="GO" id="GO:0008410">
    <property type="term" value="F:CoA-transferase activity"/>
    <property type="evidence" value="ECO:0007669"/>
    <property type="project" value="TreeGrafter"/>
</dbReference>
<gene>
    <name evidence="2" type="ORF">H7F49_01345</name>
</gene>
<evidence type="ECO:0000313" key="2">
    <source>
        <dbReference type="EMBL" id="MBC2650346.1"/>
    </source>
</evidence>
<keyword evidence="3" id="KW-1185">Reference proteome</keyword>
<proteinExistence type="predicted"/>
<dbReference type="PANTHER" id="PTHR48207:SF3">
    <property type="entry name" value="SUCCINATE--HYDROXYMETHYLGLUTARATE COA-TRANSFERASE"/>
    <property type="match status" value="1"/>
</dbReference>
<name>A0A7X1KAM0_9SPHN</name>
<evidence type="ECO:0000313" key="3">
    <source>
        <dbReference type="Proteomes" id="UP000520156"/>
    </source>
</evidence>
<dbReference type="PANTHER" id="PTHR48207">
    <property type="entry name" value="SUCCINATE--HYDROXYMETHYLGLUTARATE COA-TRANSFERASE"/>
    <property type="match status" value="1"/>
</dbReference>